<dbReference type="Proteomes" id="UP000563898">
    <property type="component" value="Unassembled WGS sequence"/>
</dbReference>
<dbReference type="Pfam" id="PF05088">
    <property type="entry name" value="Bac_GDH_CD"/>
    <property type="match status" value="1"/>
</dbReference>
<dbReference type="InterPro" id="IPR049064">
    <property type="entry name" value="NAD_Glu_DH_ACT3"/>
</dbReference>
<dbReference type="InterPro" id="IPR046346">
    <property type="entry name" value="Aminoacid_DH-like_N_sf"/>
</dbReference>
<dbReference type="EMBL" id="JAAXPC010000007">
    <property type="protein sequence ID" value="NKY02569.1"/>
    <property type="molecule type" value="Genomic_DNA"/>
</dbReference>
<accession>A0A846WMJ9</accession>
<reference evidence="7 8" key="1">
    <citation type="submission" date="2020-04" db="EMBL/GenBank/DDBJ databases">
        <title>MicrobeNet Type strains.</title>
        <authorList>
            <person name="Nicholson A.C."/>
        </authorList>
    </citation>
    <scope>NUCLEOTIDE SEQUENCE [LARGE SCALE GENOMIC DNA]</scope>
    <source>
        <strain evidence="7 8">ATCC BAA-14</strain>
    </source>
</reference>
<evidence type="ECO:0000313" key="8">
    <source>
        <dbReference type="Proteomes" id="UP000563898"/>
    </source>
</evidence>
<name>A0A846WMJ9_9ACTN</name>
<evidence type="ECO:0000259" key="6">
    <source>
        <dbReference type="Pfam" id="PF21077"/>
    </source>
</evidence>
<evidence type="ECO:0000256" key="1">
    <source>
        <dbReference type="SAM" id="MobiDB-lite"/>
    </source>
</evidence>
<dbReference type="InterPro" id="IPR049059">
    <property type="entry name" value="NAD_Glu_DH_HM1"/>
</dbReference>
<dbReference type="PANTHER" id="PTHR43403">
    <property type="entry name" value="NAD-SPECIFIC GLUTAMATE DEHYDROGENASE"/>
    <property type="match status" value="1"/>
</dbReference>
<evidence type="ECO:0000313" key="7">
    <source>
        <dbReference type="EMBL" id="NKY02569.1"/>
    </source>
</evidence>
<evidence type="ECO:0000259" key="2">
    <source>
        <dbReference type="Pfam" id="PF05088"/>
    </source>
</evidence>
<feature type="domain" description="NAD-glutamate dehydrogenase catalytic" evidence="2">
    <location>
        <begin position="709"/>
        <end position="1229"/>
    </location>
</feature>
<dbReference type="PANTHER" id="PTHR43403:SF1">
    <property type="entry name" value="NAD-SPECIFIC GLUTAMATE DEHYDROGENASE"/>
    <property type="match status" value="1"/>
</dbReference>
<dbReference type="InterPro" id="IPR007780">
    <property type="entry name" value="NAD_Glu_DH_bac"/>
</dbReference>
<dbReference type="Pfam" id="PF21076">
    <property type="entry name" value="GDH_ACT2"/>
    <property type="match status" value="1"/>
</dbReference>
<dbReference type="SUPFAM" id="SSF51735">
    <property type="entry name" value="NAD(P)-binding Rossmann-fold domains"/>
    <property type="match status" value="1"/>
</dbReference>
<evidence type="ECO:0000259" key="5">
    <source>
        <dbReference type="Pfam" id="PF21076"/>
    </source>
</evidence>
<dbReference type="Gene3D" id="3.40.50.720">
    <property type="entry name" value="NAD(P)-binding Rossmann-like Domain"/>
    <property type="match status" value="1"/>
</dbReference>
<dbReference type="Pfam" id="PF21074">
    <property type="entry name" value="GDH_C"/>
    <property type="match status" value="1"/>
</dbReference>
<protein>
    <submittedName>
        <fullName evidence="7">NAD-glutamate dehydrogenase</fullName>
    </submittedName>
</protein>
<dbReference type="InterPro" id="IPR048381">
    <property type="entry name" value="GDH_C"/>
</dbReference>
<feature type="domain" description="NAD-glutamate dehydrogenase ACT3" evidence="6">
    <location>
        <begin position="540"/>
        <end position="608"/>
    </location>
</feature>
<feature type="region of interest" description="Disordered" evidence="1">
    <location>
        <begin position="743"/>
        <end position="784"/>
    </location>
</feature>
<feature type="domain" description="NAD-glutamate dehydrogenase N-terminal ACT1" evidence="4">
    <location>
        <begin position="50"/>
        <end position="154"/>
    </location>
</feature>
<dbReference type="InterPro" id="IPR049056">
    <property type="entry name" value="NAD_Glu_DH_HM3"/>
</dbReference>
<evidence type="ECO:0000259" key="3">
    <source>
        <dbReference type="Pfam" id="PF21074"/>
    </source>
</evidence>
<feature type="domain" description="NAD-specific glutamate dehydrogenase C-terminal" evidence="3">
    <location>
        <begin position="1278"/>
        <end position="1612"/>
    </location>
</feature>
<dbReference type="PIRSF" id="PIRSF036761">
    <property type="entry name" value="GDH_Mll4104"/>
    <property type="match status" value="1"/>
</dbReference>
<dbReference type="SUPFAM" id="SSF53223">
    <property type="entry name" value="Aminoacid dehydrogenase-like, N-terminal domain"/>
    <property type="match status" value="1"/>
</dbReference>
<dbReference type="InterPro" id="IPR049062">
    <property type="entry name" value="NAD_Glu_DH_ACT2"/>
</dbReference>
<dbReference type="InterPro" id="IPR028971">
    <property type="entry name" value="NAD-GDH_cat"/>
</dbReference>
<organism evidence="7 8">
    <name type="scientific">Gordonia polyisoprenivorans</name>
    <dbReference type="NCBI Taxonomy" id="84595"/>
    <lineage>
        <taxon>Bacteria</taxon>
        <taxon>Bacillati</taxon>
        <taxon>Actinomycetota</taxon>
        <taxon>Actinomycetes</taxon>
        <taxon>Mycobacteriales</taxon>
        <taxon>Gordoniaceae</taxon>
        <taxon>Gordonia</taxon>
    </lineage>
</organism>
<dbReference type="RefSeq" id="WP_006371237.1">
    <property type="nucleotide sequence ID" value="NZ_JAAXPC010000007.1"/>
</dbReference>
<gene>
    <name evidence="7" type="ORF">HGA05_13395</name>
</gene>
<evidence type="ECO:0000259" key="4">
    <source>
        <dbReference type="Pfam" id="PF21075"/>
    </source>
</evidence>
<comment type="caution">
    <text evidence="7">The sequence shown here is derived from an EMBL/GenBank/DDBJ whole genome shotgun (WGS) entry which is preliminary data.</text>
</comment>
<dbReference type="GO" id="GO:0006538">
    <property type="term" value="P:L-glutamate catabolic process"/>
    <property type="evidence" value="ECO:0007669"/>
    <property type="project" value="InterPro"/>
</dbReference>
<proteinExistence type="predicted"/>
<dbReference type="Pfam" id="PF21077">
    <property type="entry name" value="GDH_ACT3"/>
    <property type="match status" value="1"/>
</dbReference>
<dbReference type="Pfam" id="PF21078">
    <property type="entry name" value="GDH_HM3"/>
    <property type="match status" value="1"/>
</dbReference>
<sequence length="1616" mass="175949">MSLSDVTALLPQVIPSYLATSVGVTGDAAGTDRSSIDPGTLDPAVLDRIRAHMEIAAIRRPGESVVEVTTDGAGGTDVVVVTDDMPLLVESVLAALEGRGMTVTRIDHPIMAVTRDQTGTLTDICGPHAGLAESWISVTALSSRETVDDAQLRADIRRGIDVVAVIDGDAAAMRERLTGCSAECAGAHLGDESGVSADVQREYARLLEWFAGNHFVPLGYARLDASGAVTDRLGLNRAESVDLDFPRIDSSPLTPRVSRVFLDTGIQRSKFPILIAVPAFDAAGAHVGEHRFLGVFTSSGLHQTVLDVPVLRGKVHDVVALAGVDEDSFAGRTMVELLQNYPLVEMFQDTTAELHRRIDEMLDAVATRSLRVFLRVHPAGGAATALIYLPRDRYNTPSRTALGRAVTEMLEGSDLEYSARVSERPLALLQVMVRVDPDVARSWGSVDIGTDVQRRMQITLSEAIRSWDERVRELITTTASERALPPGGADAMLRLINTLPADYKDQRAPADAVGDLAHVAALEPGHLAVTFAKHSGAQSRTDRDHWDFTLYLCDESATLTDVLPVLHSLGLDVIDEHPYALRGIGDKDCHVYEFAVVLTAGMDVDVDHADDLPERFTEAFAQIWRQHAQIDAYNELIIRCGLDWRAAAMLRAYGRYLKQCGFSYSTSHVASTLGRYREVTRGLVALFEASFDPAVADADRRADVLEQLRSDVGAVLSLDADRIVSAFLAVIAATDRTNFYVLGAPGNSGDTTDSDTTDSDTTNSDDEHRPVMSFKLRPRDIPQTPEPRPLHEIFVYSPRVEGVHLRFGAVARGGLRWSDRREDFRTEILGLVKAQAVKNAVIVPVGAKGGFVLTRPPAPTGDAAADREALRAEGIDCYRMFISGLLDVTDNIDRATGEVIPARSVVRRDGDDPYLVVAADKGTAAFSDIANDVAGRYGFWLGDAFASGGSAGYDHKAMGITARGAWESVKRHFREMGIDTQTQDFTVVGIGDMSGDVFGNGMLLSEHIRLVAAFDHRHIFIDPTPDAASSYAERARMFALPRSSWADYDERLISPGGGVWSRERKSIPISPEMRAALGLPDDVTTLSPPELIRAVLLAPVDLLWNGGIGTYIRASTESDADVGDKANDAIRVTGDELRCKVIGEGGNLGVTERGRIEFDLAGGRVNTDAMDNSAGVDCSDHEVNIKILLDAAVSSGGLAQADRNPLLESMTDEVARLVLADNISQNSELGFCRAYSRDRVDVHVRLLTALAARGVNLTLEALPSPVALRKRFDSDTHRGLTSPELATLMAHVKLVAKDDLLAGDLPDNDVFDHRLTHYFPVPLQERFAAEIHDHRLRREIVTTVLVNDVVDRAGITHLFRLGEATGATTEELVRAFVVAEQVFGMAGLLDRIQSASASIDAVDEMMLYARRLLFRASRWFLAFRPQPLPMASDITRYRERVADLTARLDGWFGAASAADVDARVRRYHSLGVAPDLAHDVAVSLHRFCLLDIIDAAEIADREPVEVGELYFAVMEHFGLEELLTAVSNLEYGDRWHALARLALRDDMHGALRALTLTILEGSEPDEPCAEKISEWESAHSSRLARVRSMLAEIEAAGNIDLATLSVAARQLRSVIR</sequence>
<dbReference type="Pfam" id="PF21075">
    <property type="entry name" value="GDH_ACT1"/>
    <property type="match status" value="1"/>
</dbReference>
<dbReference type="InterPro" id="IPR036291">
    <property type="entry name" value="NAD(P)-bd_dom_sf"/>
</dbReference>
<dbReference type="Pfam" id="PF21073">
    <property type="entry name" value="GDH_HM1"/>
    <property type="match status" value="1"/>
</dbReference>
<dbReference type="GO" id="GO:0004069">
    <property type="term" value="F:L-aspartate:2-oxoglutarate aminotransferase activity"/>
    <property type="evidence" value="ECO:0007669"/>
    <property type="project" value="InterPro"/>
</dbReference>
<dbReference type="GO" id="GO:0004352">
    <property type="term" value="F:glutamate dehydrogenase (NAD+) activity"/>
    <property type="evidence" value="ECO:0007669"/>
    <property type="project" value="InterPro"/>
</dbReference>
<dbReference type="InterPro" id="IPR024727">
    <property type="entry name" value="NAD_Glu_DH_N_ACT1"/>
</dbReference>
<feature type="domain" description="NAD-glutamate dehydrogenase ACT2" evidence="5">
    <location>
        <begin position="371"/>
        <end position="468"/>
    </location>
</feature>